<evidence type="ECO:0000256" key="9">
    <source>
        <dbReference type="ARBA" id="ARBA00023239"/>
    </source>
</evidence>
<keyword evidence="5 12" id="KW-0963">Cytoplasm</keyword>
<evidence type="ECO:0000256" key="15">
    <source>
        <dbReference type="PIRSR" id="PIRSR001365-2"/>
    </source>
</evidence>
<dbReference type="SUPFAM" id="SSF51569">
    <property type="entry name" value="Aldolase"/>
    <property type="match status" value="1"/>
</dbReference>
<proteinExistence type="inferred from homology"/>
<evidence type="ECO:0000256" key="7">
    <source>
        <dbReference type="ARBA" id="ARBA00022915"/>
    </source>
</evidence>
<keyword evidence="10 12" id="KW-0704">Schiff base</keyword>
<dbReference type="EMBL" id="JXJX01000007">
    <property type="protein sequence ID" value="PCS06651.1"/>
    <property type="molecule type" value="Genomic_DNA"/>
</dbReference>
<comment type="caution">
    <text evidence="12">Was originally thought to be a dihydrodipicolinate synthase (DHDPS), catalyzing the condensation of (S)-aspartate-beta-semialdehyde [(S)-ASA] and pyruvate to dihydrodipicolinate (DHDP). However, it was shown in E.coli that the product of the enzymatic reaction is not dihydrodipicolinate but in fact (4S)-4-hydroxy-2,3,4,5-tetrahydro-(2S)-dipicolinic acid (HTPA), and that the consecutive dehydration reaction leading to DHDP is not spontaneous but catalyzed by DapB.</text>
</comment>
<dbReference type="SMART" id="SM01130">
    <property type="entry name" value="DHDPS"/>
    <property type="match status" value="1"/>
</dbReference>
<dbReference type="PROSITE" id="PS00665">
    <property type="entry name" value="DHDPS_1"/>
    <property type="match status" value="1"/>
</dbReference>
<feature type="site" description="Part of a proton relay during catalysis" evidence="12">
    <location>
        <position position="114"/>
    </location>
</feature>
<comment type="subunit">
    <text evidence="12">Homotetramer; dimer of dimers.</text>
</comment>
<keyword evidence="17" id="KW-1185">Reference proteome</keyword>
<dbReference type="PIRSF" id="PIRSF001365">
    <property type="entry name" value="DHDPS"/>
    <property type="match status" value="1"/>
</dbReference>
<gene>
    <name evidence="12" type="primary">dapA</name>
    <name evidence="16" type="ORF">RU87_GL001504</name>
</gene>
<organism evidence="16 17">
    <name type="scientific">Pseudolactococcus plantarum</name>
    <dbReference type="NCBI Taxonomy" id="1365"/>
    <lineage>
        <taxon>Bacteria</taxon>
        <taxon>Bacillati</taxon>
        <taxon>Bacillota</taxon>
        <taxon>Bacilli</taxon>
        <taxon>Lactobacillales</taxon>
        <taxon>Streptococcaceae</taxon>
        <taxon>Pseudolactococcus</taxon>
    </lineage>
</organism>
<feature type="binding site" evidence="12 15">
    <location>
        <position position="51"/>
    </location>
    <ligand>
        <name>pyruvate</name>
        <dbReference type="ChEBI" id="CHEBI:15361"/>
    </ligand>
</feature>
<dbReference type="PANTHER" id="PTHR12128">
    <property type="entry name" value="DIHYDRODIPICOLINATE SYNTHASE"/>
    <property type="match status" value="1"/>
</dbReference>
<dbReference type="InterPro" id="IPR020624">
    <property type="entry name" value="Schiff_base-form_aldolases_CS"/>
</dbReference>
<dbReference type="Proteomes" id="UP000242246">
    <property type="component" value="Unassembled WGS sequence"/>
</dbReference>
<comment type="caution">
    <text evidence="16">The sequence shown here is derived from an EMBL/GenBank/DDBJ whole genome shotgun (WGS) entry which is preliminary data.</text>
</comment>
<reference evidence="16 17" key="1">
    <citation type="submission" date="2014-12" db="EMBL/GenBank/DDBJ databases">
        <title>Draft genome sequences of 10 type strains of Lactococcus.</title>
        <authorList>
            <person name="Sun Z."/>
            <person name="Zhong Z."/>
            <person name="Liu W."/>
            <person name="Zhang W."/>
            <person name="Zhang H."/>
        </authorList>
    </citation>
    <scope>NUCLEOTIDE SEQUENCE [LARGE SCALE GENOMIC DNA]</scope>
    <source>
        <strain evidence="16 17">DSM 20686</strain>
    </source>
</reference>
<dbReference type="InterPro" id="IPR005263">
    <property type="entry name" value="DapA"/>
</dbReference>
<evidence type="ECO:0000256" key="1">
    <source>
        <dbReference type="ARBA" id="ARBA00003294"/>
    </source>
</evidence>
<evidence type="ECO:0000313" key="16">
    <source>
        <dbReference type="EMBL" id="PCS06651.1"/>
    </source>
</evidence>
<evidence type="ECO:0000256" key="11">
    <source>
        <dbReference type="ARBA" id="ARBA00047836"/>
    </source>
</evidence>
<dbReference type="InterPro" id="IPR002220">
    <property type="entry name" value="DapA-like"/>
</dbReference>
<dbReference type="InterPro" id="IPR013785">
    <property type="entry name" value="Aldolase_TIM"/>
</dbReference>
<dbReference type="UniPathway" id="UPA00034">
    <property type="reaction ID" value="UER00017"/>
</dbReference>
<comment type="catalytic activity">
    <reaction evidence="11 12">
        <text>L-aspartate 4-semialdehyde + pyruvate = (2S,4S)-4-hydroxy-2,3,4,5-tetrahydrodipicolinate + H2O + H(+)</text>
        <dbReference type="Rhea" id="RHEA:34171"/>
        <dbReference type="ChEBI" id="CHEBI:15361"/>
        <dbReference type="ChEBI" id="CHEBI:15377"/>
        <dbReference type="ChEBI" id="CHEBI:15378"/>
        <dbReference type="ChEBI" id="CHEBI:67139"/>
        <dbReference type="ChEBI" id="CHEBI:537519"/>
        <dbReference type="EC" id="4.3.3.7"/>
    </reaction>
</comment>
<evidence type="ECO:0000256" key="13">
    <source>
        <dbReference type="PIRNR" id="PIRNR001365"/>
    </source>
</evidence>
<evidence type="ECO:0000256" key="14">
    <source>
        <dbReference type="PIRSR" id="PIRSR001365-1"/>
    </source>
</evidence>
<protein>
    <recommendedName>
        <fullName evidence="4 12">4-hydroxy-tetrahydrodipicolinate synthase</fullName>
        <shortName evidence="12">HTPA synthase</shortName>
        <ecNumber evidence="4 12">4.3.3.7</ecNumber>
    </recommendedName>
</protein>
<evidence type="ECO:0000256" key="5">
    <source>
        <dbReference type="ARBA" id="ARBA00022490"/>
    </source>
</evidence>
<dbReference type="PANTHER" id="PTHR12128:SF66">
    <property type="entry name" value="4-HYDROXY-2-OXOGLUTARATE ALDOLASE, MITOCHONDRIAL"/>
    <property type="match status" value="1"/>
</dbReference>
<evidence type="ECO:0000256" key="4">
    <source>
        <dbReference type="ARBA" id="ARBA00012086"/>
    </source>
</evidence>
<dbReference type="GO" id="GO:0019877">
    <property type="term" value="P:diaminopimelate biosynthetic process"/>
    <property type="evidence" value="ECO:0007669"/>
    <property type="project" value="UniProtKB-UniRule"/>
</dbReference>
<name>A0A2A5RZI1_9LACT</name>
<comment type="function">
    <text evidence="1 12">Catalyzes the condensation of (S)-aspartate-beta-semialdehyde [(S)-ASA] and pyruvate to 4-hydroxy-tetrahydrodipicolinate (HTPA).</text>
</comment>
<dbReference type="GO" id="GO:0005829">
    <property type="term" value="C:cytosol"/>
    <property type="evidence" value="ECO:0007669"/>
    <property type="project" value="TreeGrafter"/>
</dbReference>
<comment type="subcellular location">
    <subcellularLocation>
        <location evidence="12">Cytoplasm</location>
    </subcellularLocation>
</comment>
<dbReference type="EC" id="4.3.3.7" evidence="4 12"/>
<feature type="active site" description="Schiff-base intermediate with substrate" evidence="12 14">
    <location>
        <position position="168"/>
    </location>
</feature>
<comment type="pathway">
    <text evidence="2 12">Amino-acid biosynthesis; L-lysine biosynthesis via DAP pathway; (S)-tetrahydrodipicolinate from L-aspartate: step 3/4.</text>
</comment>
<dbReference type="GO" id="GO:0009089">
    <property type="term" value="P:lysine biosynthetic process via diaminopimelate"/>
    <property type="evidence" value="ECO:0007669"/>
    <property type="project" value="UniProtKB-UniRule"/>
</dbReference>
<dbReference type="InterPro" id="IPR020625">
    <property type="entry name" value="Schiff_base-form_aldolases_AS"/>
</dbReference>
<dbReference type="PROSITE" id="PS00666">
    <property type="entry name" value="DHDPS_2"/>
    <property type="match status" value="1"/>
</dbReference>
<feature type="active site" description="Proton donor/acceptor" evidence="12 14">
    <location>
        <position position="140"/>
    </location>
</feature>
<comment type="similarity">
    <text evidence="3 12 13">Belongs to the DapA family.</text>
</comment>
<evidence type="ECO:0000256" key="12">
    <source>
        <dbReference type="HAMAP-Rule" id="MF_00418"/>
    </source>
</evidence>
<keyword evidence="6 12" id="KW-0028">Amino-acid biosynthesis</keyword>
<dbReference type="HAMAP" id="MF_00418">
    <property type="entry name" value="DapA"/>
    <property type="match status" value="1"/>
</dbReference>
<dbReference type="Gene3D" id="3.20.20.70">
    <property type="entry name" value="Aldolase class I"/>
    <property type="match status" value="1"/>
</dbReference>
<dbReference type="CDD" id="cd00950">
    <property type="entry name" value="DHDPS"/>
    <property type="match status" value="1"/>
</dbReference>
<keyword evidence="7 12" id="KW-0220">Diaminopimelate biosynthesis</keyword>
<sequence>MSLEQLRNAEIITALVTPFKENGEINFEALPKLIEHLLAHHTQGIVLAGTTGESPTLTHDEELKLFEVVQDIVADRVPLIVGVGTNDTRDSVIFTKEVSDFGGFTAGLAVVPYYNKPSQEGLYQHFKAIADASDLPIILYNVPGRTVAQLSVETSLRLAQHPNIIAIKECTGVDNLTYLVEQAPKDFLVYTGEDGLAFHAKALGAQGVISVASHTHGDDFNQMFTDLASGHLKDAAAIQRQLLPKIDALFSLPSPAPVKAVLNHMGFEVGGLRLPMVAASEQEAQAIIDVVAAEHLK</sequence>
<keyword evidence="9 12" id="KW-0456">Lyase</keyword>
<feature type="binding site" evidence="12 15">
    <location>
        <position position="209"/>
    </location>
    <ligand>
        <name>pyruvate</name>
        <dbReference type="ChEBI" id="CHEBI:15361"/>
    </ligand>
</feature>
<evidence type="ECO:0000256" key="3">
    <source>
        <dbReference type="ARBA" id="ARBA00007592"/>
    </source>
</evidence>
<dbReference type="PRINTS" id="PR00146">
    <property type="entry name" value="DHPICSNTHASE"/>
</dbReference>
<dbReference type="GO" id="GO:0008840">
    <property type="term" value="F:4-hydroxy-tetrahydrodipicolinate synthase activity"/>
    <property type="evidence" value="ECO:0007669"/>
    <property type="project" value="UniProtKB-UniRule"/>
</dbReference>
<evidence type="ECO:0000256" key="2">
    <source>
        <dbReference type="ARBA" id="ARBA00005120"/>
    </source>
</evidence>
<dbReference type="STRING" id="1348632.GCA_001591745_00886"/>
<accession>A0A2A5RZI1</accession>
<evidence type="ECO:0000256" key="10">
    <source>
        <dbReference type="ARBA" id="ARBA00023270"/>
    </source>
</evidence>
<evidence type="ECO:0000313" key="17">
    <source>
        <dbReference type="Proteomes" id="UP000242246"/>
    </source>
</evidence>
<dbReference type="OrthoDB" id="9782828at2"/>
<dbReference type="NCBIfam" id="TIGR00674">
    <property type="entry name" value="dapA"/>
    <property type="match status" value="1"/>
</dbReference>
<evidence type="ECO:0000256" key="8">
    <source>
        <dbReference type="ARBA" id="ARBA00023154"/>
    </source>
</evidence>
<dbReference type="AlphaFoldDB" id="A0A2A5RZI1"/>
<keyword evidence="8 12" id="KW-0457">Lysine biosynthesis</keyword>
<dbReference type="RefSeq" id="WP_068162118.1">
    <property type="nucleotide sequence ID" value="NZ_JXJX01000007.1"/>
</dbReference>
<dbReference type="Pfam" id="PF00701">
    <property type="entry name" value="DHDPS"/>
    <property type="match status" value="1"/>
</dbReference>
<feature type="site" description="Part of a proton relay during catalysis" evidence="12">
    <location>
        <position position="50"/>
    </location>
</feature>
<evidence type="ECO:0000256" key="6">
    <source>
        <dbReference type="ARBA" id="ARBA00022605"/>
    </source>
</evidence>